<evidence type="ECO:0000313" key="3">
    <source>
        <dbReference type="Proteomes" id="UP000049855"/>
    </source>
</evidence>
<dbReference type="Pfam" id="PF01208">
    <property type="entry name" value="URO-D"/>
    <property type="match status" value="1"/>
</dbReference>
<organism evidence="2 3">
    <name type="scientific">Sporomusa ovata</name>
    <dbReference type="NCBI Taxonomy" id="2378"/>
    <lineage>
        <taxon>Bacteria</taxon>
        <taxon>Bacillati</taxon>
        <taxon>Bacillota</taxon>
        <taxon>Negativicutes</taxon>
        <taxon>Selenomonadales</taxon>
        <taxon>Sporomusaceae</taxon>
        <taxon>Sporomusa</taxon>
    </lineage>
</organism>
<dbReference type="Gene3D" id="3.20.20.210">
    <property type="match status" value="1"/>
</dbReference>
<gene>
    <name evidence="2" type="ORF">SpAn4DRAFT_4142</name>
</gene>
<proteinExistence type="predicted"/>
<dbReference type="GO" id="GO:0008168">
    <property type="term" value="F:methyltransferase activity"/>
    <property type="evidence" value="ECO:0007669"/>
    <property type="project" value="UniProtKB-KW"/>
</dbReference>
<keyword evidence="2" id="KW-0489">Methyltransferase</keyword>
<evidence type="ECO:0000259" key="1">
    <source>
        <dbReference type="Pfam" id="PF01208"/>
    </source>
</evidence>
<dbReference type="SUPFAM" id="SSF51726">
    <property type="entry name" value="UROD/MetE-like"/>
    <property type="match status" value="1"/>
</dbReference>
<dbReference type="GO" id="GO:0004853">
    <property type="term" value="F:uroporphyrinogen decarboxylase activity"/>
    <property type="evidence" value="ECO:0007669"/>
    <property type="project" value="InterPro"/>
</dbReference>
<evidence type="ECO:0000313" key="2">
    <source>
        <dbReference type="EMBL" id="CQR74785.1"/>
    </source>
</evidence>
<dbReference type="Proteomes" id="UP000049855">
    <property type="component" value="Unassembled WGS sequence"/>
</dbReference>
<dbReference type="RefSeq" id="WP_021166616.1">
    <property type="nucleotide sequence ID" value="NZ_CTRP01000015.1"/>
</dbReference>
<dbReference type="InterPro" id="IPR000257">
    <property type="entry name" value="Uroporphyrinogen_deCOase"/>
</dbReference>
<reference evidence="3" key="1">
    <citation type="submission" date="2015-03" db="EMBL/GenBank/DDBJ databases">
        <authorList>
            <person name="Nijsse Bart"/>
        </authorList>
    </citation>
    <scope>NUCLEOTIDE SEQUENCE [LARGE SCALE GENOMIC DNA]</scope>
</reference>
<dbReference type="NCBIfam" id="NF004889">
    <property type="entry name" value="PRK06252.1"/>
    <property type="match status" value="1"/>
</dbReference>
<name>A0A0U1L5K9_9FIRM</name>
<dbReference type="AlphaFoldDB" id="A0A0U1L5K9"/>
<sequence>MTVVNEKERLLGVLNKQQPDRPPVICPGGMMNAAIVDVMKSSGQTLPAGHSDAALMADLAYAVHNLTGFENFGLPFCMTVEAEVLGSEIDLGTLECEPKISREVFASAARVEYKDIPTMLNSGRIPVVCQAVSLLAAKYPGIPVIGSLTGPVSTAASIVDPIQFLKDLRKDPANAHRVFDYVTKLLIGFAAKLIEHGAAVIEIGDPTATGEILGPKMFAEYAVLYINKLITAVHKQGVPVIVHICGNLNSVKPLISTLEANAVSTDAIVSLKLLKDEFPQLTTMGNVSTYLLELGPAEKVAVQTKNLLAQGINIIAPACGLSTSSPLANIQAMTHTVKTNFVKEGG</sequence>
<dbReference type="PANTHER" id="PTHR47099">
    <property type="entry name" value="METHYLCOBAMIDE:COM METHYLTRANSFERASE MTBA"/>
    <property type="match status" value="1"/>
</dbReference>
<dbReference type="InterPro" id="IPR038071">
    <property type="entry name" value="UROD/MetE-like_sf"/>
</dbReference>
<protein>
    <submittedName>
        <fullName evidence="2">Methylcobalamin:coenzyme M methyltransferase, methylamine-specific</fullName>
    </submittedName>
</protein>
<feature type="domain" description="Uroporphyrinogen decarboxylase (URO-D)" evidence="1">
    <location>
        <begin position="6"/>
        <end position="339"/>
    </location>
</feature>
<keyword evidence="2" id="KW-0808">Transferase</keyword>
<keyword evidence="3" id="KW-1185">Reference proteome</keyword>
<accession>A0A0U1L5K9</accession>
<dbReference type="EMBL" id="CTRP01000015">
    <property type="protein sequence ID" value="CQR74785.1"/>
    <property type="molecule type" value="Genomic_DNA"/>
</dbReference>
<dbReference type="GO" id="GO:0006779">
    <property type="term" value="P:porphyrin-containing compound biosynthetic process"/>
    <property type="evidence" value="ECO:0007669"/>
    <property type="project" value="InterPro"/>
</dbReference>
<dbReference type="InterPro" id="IPR052024">
    <property type="entry name" value="Methanogen_methyltrans"/>
</dbReference>
<dbReference type="GO" id="GO:0032259">
    <property type="term" value="P:methylation"/>
    <property type="evidence" value="ECO:0007669"/>
    <property type="project" value="UniProtKB-KW"/>
</dbReference>
<dbReference type="PANTHER" id="PTHR47099:SF1">
    <property type="entry name" value="METHYLCOBAMIDE:COM METHYLTRANSFERASE MTBA"/>
    <property type="match status" value="1"/>
</dbReference>